<evidence type="ECO:0000313" key="2">
    <source>
        <dbReference type="EMBL" id="SFK37272.1"/>
    </source>
</evidence>
<keyword evidence="3" id="KW-1185">Reference proteome</keyword>
<dbReference type="PANTHER" id="PTHR43130">
    <property type="entry name" value="ARAC-FAMILY TRANSCRIPTIONAL REGULATOR"/>
    <property type="match status" value="1"/>
</dbReference>
<sequence length="265" mass="26941">MWSGRSDDAGPPLDRRAFTAAALAAALALPQRAAALTEPTGASPVTNTIAILLYPGMTALDVVGPQNLLAGLGPIEWVAARTGPVASDTGLSLVATHDFGSCARDLDILLVPGGDGTPAQMRDAPTLAFLKERAQRAAWVTSVCTGSLILGAAGLLRGYRATSHWCVRDAVLPLLGAEPVAERVVFDRNRVTAAGVSAGLDFALALAARLRGEAYAKTAQLVAEYAPQPPFAAGTPVGAGPETTTAAQAILADLVAGARAAATGR</sequence>
<accession>A0A1I3YZK9</accession>
<dbReference type="InterPro" id="IPR002818">
    <property type="entry name" value="DJ-1/PfpI"/>
</dbReference>
<gene>
    <name evidence="2" type="ORF">SAMN04488125_101436</name>
</gene>
<dbReference type="Pfam" id="PF01965">
    <property type="entry name" value="DJ-1_PfpI"/>
    <property type="match status" value="1"/>
</dbReference>
<dbReference type="SUPFAM" id="SSF52317">
    <property type="entry name" value="Class I glutamine amidotransferase-like"/>
    <property type="match status" value="1"/>
</dbReference>
<proteinExistence type="predicted"/>
<organism evidence="2 3">
    <name type="scientific">Methylorubrum salsuginis</name>
    <dbReference type="NCBI Taxonomy" id="414703"/>
    <lineage>
        <taxon>Bacteria</taxon>
        <taxon>Pseudomonadati</taxon>
        <taxon>Pseudomonadota</taxon>
        <taxon>Alphaproteobacteria</taxon>
        <taxon>Hyphomicrobiales</taxon>
        <taxon>Methylobacteriaceae</taxon>
        <taxon>Methylorubrum</taxon>
    </lineage>
</organism>
<reference evidence="3" key="1">
    <citation type="submission" date="2016-10" db="EMBL/GenBank/DDBJ databases">
        <authorList>
            <person name="Varghese N."/>
            <person name="Submissions S."/>
        </authorList>
    </citation>
    <scope>NUCLEOTIDE SEQUENCE [LARGE SCALE GENOMIC DNA]</scope>
    <source>
        <strain evidence="3">CGMCC 1.6474</strain>
    </source>
</reference>
<name>A0A1I3YZK9_9HYPH</name>
<evidence type="ECO:0000259" key="1">
    <source>
        <dbReference type="Pfam" id="PF01965"/>
    </source>
</evidence>
<dbReference type="Gene3D" id="3.40.50.880">
    <property type="match status" value="1"/>
</dbReference>
<dbReference type="STRING" id="414703.SAMN04488125_101436"/>
<dbReference type="PANTHER" id="PTHR43130:SF2">
    <property type="entry name" value="DJ-1_PFPI DOMAIN-CONTAINING PROTEIN"/>
    <property type="match status" value="1"/>
</dbReference>
<dbReference type="GO" id="GO:0006355">
    <property type="term" value="P:regulation of DNA-templated transcription"/>
    <property type="evidence" value="ECO:0007669"/>
    <property type="project" value="TreeGrafter"/>
</dbReference>
<protein>
    <submittedName>
        <fullName evidence="2">DJ-1/PfpI family protein</fullName>
    </submittedName>
</protein>
<feature type="domain" description="DJ-1/PfpI" evidence="1">
    <location>
        <begin position="48"/>
        <end position="207"/>
    </location>
</feature>
<evidence type="ECO:0000313" key="3">
    <source>
        <dbReference type="Proteomes" id="UP000198804"/>
    </source>
</evidence>
<dbReference type="AlphaFoldDB" id="A0A1I3YZK9"/>
<dbReference type="Proteomes" id="UP000198804">
    <property type="component" value="Unassembled WGS sequence"/>
</dbReference>
<dbReference type="EMBL" id="FOSV01000001">
    <property type="protein sequence ID" value="SFK37272.1"/>
    <property type="molecule type" value="Genomic_DNA"/>
</dbReference>
<dbReference type="InterPro" id="IPR029062">
    <property type="entry name" value="Class_I_gatase-like"/>
</dbReference>
<dbReference type="RefSeq" id="WP_091941461.1">
    <property type="nucleotide sequence ID" value="NZ_FOSV01000001.1"/>
</dbReference>
<dbReference type="CDD" id="cd03139">
    <property type="entry name" value="GATase1_PfpI_2"/>
    <property type="match status" value="1"/>
</dbReference>
<dbReference type="InterPro" id="IPR052158">
    <property type="entry name" value="INH-QAR"/>
</dbReference>
<dbReference type="OrthoDB" id="186587at2"/>